<feature type="domain" description="Histidine kinase" evidence="5">
    <location>
        <begin position="316"/>
        <end position="522"/>
    </location>
</feature>
<protein>
    <recommendedName>
        <fullName evidence="2">histidine kinase</fullName>
        <ecNumber evidence="2">2.7.13.3</ecNumber>
    </recommendedName>
</protein>
<dbReference type="Gene3D" id="3.30.565.10">
    <property type="entry name" value="Histidine kinase-like ATPase, C-terminal domain"/>
    <property type="match status" value="1"/>
</dbReference>
<dbReference type="InterPro" id="IPR036890">
    <property type="entry name" value="HATPase_C_sf"/>
</dbReference>
<proteinExistence type="predicted"/>
<keyword evidence="7" id="KW-0614">Plasmid</keyword>
<dbReference type="Proteomes" id="UP000281170">
    <property type="component" value="Plasmid 12"/>
</dbReference>
<keyword evidence="8" id="KW-1185">Reference proteome</keyword>
<dbReference type="EMBL" id="LR134421">
    <property type="protein sequence ID" value="VEH85242.1"/>
    <property type="molecule type" value="Genomic_DNA"/>
</dbReference>
<evidence type="ECO:0000256" key="3">
    <source>
        <dbReference type="ARBA" id="ARBA00022553"/>
    </source>
</evidence>
<dbReference type="GO" id="GO:0000155">
    <property type="term" value="F:phosphorelay sensor kinase activity"/>
    <property type="evidence" value="ECO:0007669"/>
    <property type="project" value="InterPro"/>
</dbReference>
<keyword evidence="7" id="KW-0808">Transferase</keyword>
<dbReference type="PRINTS" id="PR00344">
    <property type="entry name" value="BCTRLSENSOR"/>
</dbReference>
<dbReference type="Gene3D" id="1.10.287.130">
    <property type="match status" value="1"/>
</dbReference>
<dbReference type="InterPro" id="IPR003594">
    <property type="entry name" value="HATPase_dom"/>
</dbReference>
<dbReference type="CDD" id="cd00082">
    <property type="entry name" value="HisKA"/>
    <property type="match status" value="1"/>
</dbReference>
<name>A0A0W0R417_9GAMM</name>
<keyword evidence="3" id="KW-0597">Phosphoprotein</keyword>
<dbReference type="STRING" id="45056.Lade_0472"/>
<dbReference type="SUPFAM" id="SSF55874">
    <property type="entry name" value="ATPase domain of HSP90 chaperone/DNA topoisomerase II/histidine kinase"/>
    <property type="match status" value="1"/>
</dbReference>
<dbReference type="AlphaFoldDB" id="A0A0W0R417"/>
<dbReference type="PROSITE" id="PS50109">
    <property type="entry name" value="HIS_KIN"/>
    <property type="match status" value="1"/>
</dbReference>
<dbReference type="SMART" id="SM00387">
    <property type="entry name" value="HATPase_c"/>
    <property type="match status" value="1"/>
</dbReference>
<dbReference type="EMBL" id="LNKA01000001">
    <property type="protein sequence ID" value="KTC65814.1"/>
    <property type="molecule type" value="Genomic_DNA"/>
</dbReference>
<dbReference type="InterPro" id="IPR005467">
    <property type="entry name" value="His_kinase_dom"/>
</dbReference>
<feature type="transmembrane region" description="Helical" evidence="4">
    <location>
        <begin position="156"/>
        <end position="176"/>
    </location>
</feature>
<evidence type="ECO:0000313" key="9">
    <source>
        <dbReference type="Proteomes" id="UP000281170"/>
    </source>
</evidence>
<dbReference type="PANTHER" id="PTHR43065:SF52">
    <property type="entry name" value="SENSOR PROTEIN KINASE PILS"/>
    <property type="match status" value="1"/>
</dbReference>
<evidence type="ECO:0000256" key="2">
    <source>
        <dbReference type="ARBA" id="ARBA00012438"/>
    </source>
</evidence>
<evidence type="ECO:0000256" key="1">
    <source>
        <dbReference type="ARBA" id="ARBA00000085"/>
    </source>
</evidence>
<reference evidence="6 8" key="1">
    <citation type="submission" date="2015-11" db="EMBL/GenBank/DDBJ databases">
        <title>Identification of large and diverse effector repertoires of 38 Legionella species.</title>
        <authorList>
            <person name="Burstein D."/>
            <person name="Amaro F."/>
            <person name="Zusman T."/>
            <person name="Lifshitz Z."/>
            <person name="Cohen O."/>
            <person name="Gilbert J.A."/>
            <person name="Pupko T."/>
            <person name="Shuman H.A."/>
            <person name="Segal G."/>
        </authorList>
    </citation>
    <scope>NUCLEOTIDE SEQUENCE [LARGE SCALE GENOMIC DNA]</scope>
    <source>
        <strain evidence="6 8">1762-AUS-E</strain>
    </source>
</reference>
<dbReference type="InterPro" id="IPR003661">
    <property type="entry name" value="HisK_dim/P_dom"/>
</dbReference>
<feature type="transmembrane region" description="Helical" evidence="4">
    <location>
        <begin position="49"/>
        <end position="67"/>
    </location>
</feature>
<evidence type="ECO:0000313" key="6">
    <source>
        <dbReference type="EMBL" id="KTC65814.1"/>
    </source>
</evidence>
<feature type="transmembrane region" description="Helical" evidence="4">
    <location>
        <begin position="126"/>
        <end position="144"/>
    </location>
</feature>
<feature type="transmembrane region" description="Helical" evidence="4">
    <location>
        <begin position="21"/>
        <end position="37"/>
    </location>
</feature>
<dbReference type="EC" id="2.7.13.3" evidence="2"/>
<accession>A0A0W0R417</accession>
<evidence type="ECO:0000313" key="7">
    <source>
        <dbReference type="EMBL" id="VEH85242.1"/>
    </source>
</evidence>
<dbReference type="InterPro" id="IPR004358">
    <property type="entry name" value="Sig_transdc_His_kin-like_C"/>
</dbReference>
<dbReference type="SMART" id="SM00388">
    <property type="entry name" value="HisKA"/>
    <property type="match status" value="1"/>
</dbReference>
<dbReference type="PANTHER" id="PTHR43065">
    <property type="entry name" value="SENSOR HISTIDINE KINASE"/>
    <property type="match status" value="1"/>
</dbReference>
<evidence type="ECO:0000313" key="8">
    <source>
        <dbReference type="Proteomes" id="UP000054859"/>
    </source>
</evidence>
<dbReference type="OrthoDB" id="9792686at2"/>
<keyword evidence="4" id="KW-0812">Transmembrane</keyword>
<dbReference type="Pfam" id="PF02518">
    <property type="entry name" value="HATPase_c"/>
    <property type="match status" value="1"/>
</dbReference>
<dbReference type="Pfam" id="PF25323">
    <property type="entry name" value="6TM_PilS"/>
    <property type="match status" value="1"/>
</dbReference>
<comment type="catalytic activity">
    <reaction evidence="1">
        <text>ATP + protein L-histidine = ADP + protein N-phospho-L-histidine.</text>
        <dbReference type="EC" id="2.7.13.3"/>
    </reaction>
</comment>
<gene>
    <name evidence="6" type="primary">pilS</name>
    <name evidence="7" type="synonym">kinA</name>
    <name evidence="6" type="ORF">Lade_0472</name>
    <name evidence="7" type="ORF">NCTC12735_00868</name>
</gene>
<reference evidence="7 9" key="2">
    <citation type="submission" date="2018-12" db="EMBL/GenBank/DDBJ databases">
        <authorList>
            <consortium name="Pathogen Informatics"/>
        </authorList>
    </citation>
    <scope>NUCLEOTIDE SEQUENCE [LARGE SCALE GENOMIC DNA]</scope>
    <source>
        <strain evidence="7 9">NCTC12735</strain>
        <plasmid evidence="9">12</plasmid>
    </source>
</reference>
<dbReference type="InterPro" id="IPR036097">
    <property type="entry name" value="HisK_dim/P_sf"/>
</dbReference>
<keyword evidence="4" id="KW-0472">Membrane</keyword>
<dbReference type="Proteomes" id="UP000054859">
    <property type="component" value="Unassembled WGS sequence"/>
</dbReference>
<dbReference type="SUPFAM" id="SSF47384">
    <property type="entry name" value="Homodimeric domain of signal transducing histidine kinase"/>
    <property type="match status" value="1"/>
</dbReference>
<geneLocation type="plasmid" evidence="7 9">
    <name>12</name>
</geneLocation>
<dbReference type="RefSeq" id="WP_058461546.1">
    <property type="nucleotide sequence ID" value="NZ_CAAAHS010000004.1"/>
</dbReference>
<evidence type="ECO:0000259" key="5">
    <source>
        <dbReference type="PROSITE" id="PS50109"/>
    </source>
</evidence>
<organism evidence="6 8">
    <name type="scientific">Legionella adelaidensis</name>
    <dbReference type="NCBI Taxonomy" id="45056"/>
    <lineage>
        <taxon>Bacteria</taxon>
        <taxon>Pseudomonadati</taxon>
        <taxon>Pseudomonadota</taxon>
        <taxon>Gammaproteobacteria</taxon>
        <taxon>Legionellales</taxon>
        <taxon>Legionellaceae</taxon>
        <taxon>Legionella</taxon>
    </lineage>
</organism>
<keyword evidence="7" id="KW-0418">Kinase</keyword>
<sequence length="524" mass="59460">MAQSMPIKGQSRQWRMLYIYNIYRLVSIFSLFIAFWINSSGHFTTYNYYYAAALFFYFIFGIAFLNLCRTRAIKFEHQVLWSGTIDVILMVLFIHAIGYIQSGLGIILIASIAMLSILVPGRLAVFFAAIASCMFLGIGIAQYLGSNEMNDLGSFFSTGVYGAGFFGTALTAWYLASWVRSSESLAKLQARELASMQRLNEYIVERLQHGVLFINNGRIKLINSSACQFFKVPESKKALSLKELSKELYLQYRKFFSTTPHEAVQTTIEHPPLQVHFFPAEYAGDSAVVILLEDMTDLSQQAQQLKLASLGRFSASIAHELRNPLGVISHAIQLLGEGEDLHDEDKRLKELIVNNCQRMDRVIKNVLQISRRQQSKPEPIEMNSFLQQFLHDYCLTNQCIINLNIPAKNEHLVFDKSQLEQIFVILCDNVMQHGRNKEDIAVITISVIQEKKKFIIKICDEGPGVPEKIRNSIFDPFFSTVRTGNGMGLFIAKELCEINQARLSLEDTPIGCCFLITSKQIKEI</sequence>
<dbReference type="Pfam" id="PF00512">
    <property type="entry name" value="HisKA"/>
    <property type="match status" value="1"/>
</dbReference>
<evidence type="ECO:0000256" key="4">
    <source>
        <dbReference type="SAM" id="Phobius"/>
    </source>
</evidence>
<dbReference type="PATRIC" id="fig|45056.6.peg.490"/>
<dbReference type="KEGG" id="ladl:NCTC12735_00868"/>
<keyword evidence="4" id="KW-1133">Transmembrane helix</keyword>